<keyword evidence="18" id="KW-1185">Reference proteome</keyword>
<dbReference type="GO" id="GO:0005886">
    <property type="term" value="C:plasma membrane"/>
    <property type="evidence" value="ECO:0007669"/>
    <property type="project" value="UniProtKB-SubCell"/>
</dbReference>
<dbReference type="InterPro" id="IPR003594">
    <property type="entry name" value="HATPase_dom"/>
</dbReference>
<evidence type="ECO:0000256" key="3">
    <source>
        <dbReference type="ARBA" id="ARBA00012438"/>
    </source>
</evidence>
<dbReference type="SMART" id="SM00304">
    <property type="entry name" value="HAMP"/>
    <property type="match status" value="1"/>
</dbReference>
<dbReference type="EC" id="2.7.13.3" evidence="3"/>
<dbReference type="SMART" id="SM00388">
    <property type="entry name" value="HisKA"/>
    <property type="match status" value="1"/>
</dbReference>
<evidence type="ECO:0000256" key="12">
    <source>
        <dbReference type="ARBA" id="ARBA00023012"/>
    </source>
</evidence>
<keyword evidence="8" id="KW-0547">Nucleotide-binding</keyword>
<keyword evidence="9" id="KW-0418">Kinase</keyword>
<comment type="caution">
    <text evidence="17">The sequence shown here is derived from an EMBL/GenBank/DDBJ whole genome shotgun (WGS) entry which is preliminary data.</text>
</comment>
<feature type="transmembrane region" description="Helical" evidence="14">
    <location>
        <begin position="12"/>
        <end position="37"/>
    </location>
</feature>
<reference evidence="17 18" key="1">
    <citation type="submission" date="2018-08" db="EMBL/GenBank/DDBJ databases">
        <title>Pallidiluteibacterium maritimus gen. nov., sp. nov., isolated from coastal sediment.</title>
        <authorList>
            <person name="Zhou L.Y."/>
        </authorList>
    </citation>
    <scope>NUCLEOTIDE SEQUENCE [LARGE SCALE GENOMIC DNA]</scope>
    <source>
        <strain evidence="17 18">XSD2</strain>
    </source>
</reference>
<dbReference type="PANTHER" id="PTHR45528:SF1">
    <property type="entry name" value="SENSOR HISTIDINE KINASE CPXA"/>
    <property type="match status" value="1"/>
</dbReference>
<accession>A0A399T1U1</accession>
<comment type="catalytic activity">
    <reaction evidence="1">
        <text>ATP + protein L-histidine = ADP + protein N-phospho-L-histidine.</text>
        <dbReference type="EC" id="2.7.13.3"/>
    </reaction>
</comment>
<feature type="domain" description="Histidine kinase" evidence="15">
    <location>
        <begin position="273"/>
        <end position="490"/>
    </location>
</feature>
<dbReference type="FunFam" id="1.10.287.130:FF:000001">
    <property type="entry name" value="Two-component sensor histidine kinase"/>
    <property type="match status" value="1"/>
</dbReference>
<dbReference type="AlphaFoldDB" id="A0A399T1U1"/>
<keyword evidence="13 14" id="KW-0472">Membrane</keyword>
<dbReference type="GO" id="GO:0000155">
    <property type="term" value="F:phosphorelay sensor kinase activity"/>
    <property type="evidence" value="ECO:0007669"/>
    <property type="project" value="InterPro"/>
</dbReference>
<sequence>MSTKSKIFNSLYWKISGIFLVFTILLTIIFIYISVIFSSEYNQEAQQKINGEIAAGAIKEVSPIFVDGKVKEEAIKVLMHSMMAVHPSIEVYLLDPGGRILTFVVPGQDVKTEYVSLEPVKKFLGRSDDRIIKGDDPRNPGSPKIFSAAEIIEDGQLKGYMYIILASNQYTSTMAALENSFILKIGARSILISVLLTSMLGLLAIWIITRNLNKIISAFRSFKEGNHSVRINLQTGGELGNVAHTFNSMAETIQQNIIQLKSVEELRKELIANISHDLRSPIASIQGFTETILLKEDKLTENERKKYLEIILQNSENLSKLVNDLFELSKLESNPQMIQPEPIQVAELVQDVADKFQIIAREKNISINTIYSKSLPLVYADIQMTDRVFQNILDNAIKYCNPGDVVTIELELQKDSVLVKIADTGKGIAEDELPYIFTRYYKGSKTKGANSTGLGLAIVKKILDLHKSSIQVYSKINQGTRFEFQLPLYVVA</sequence>
<evidence type="ECO:0000259" key="15">
    <source>
        <dbReference type="PROSITE" id="PS50109"/>
    </source>
</evidence>
<dbReference type="InterPro" id="IPR003661">
    <property type="entry name" value="HisK_dim/P_dom"/>
</dbReference>
<evidence type="ECO:0000256" key="4">
    <source>
        <dbReference type="ARBA" id="ARBA00022475"/>
    </source>
</evidence>
<feature type="domain" description="HAMP" evidence="16">
    <location>
        <begin position="206"/>
        <end position="258"/>
    </location>
</feature>
<keyword evidence="7 14" id="KW-0812">Transmembrane</keyword>
<keyword evidence="6" id="KW-0808">Transferase</keyword>
<dbReference type="PRINTS" id="PR00344">
    <property type="entry name" value="BCTRLSENSOR"/>
</dbReference>
<dbReference type="EMBL" id="QWGR01000004">
    <property type="protein sequence ID" value="RIJ48772.1"/>
    <property type="molecule type" value="Genomic_DNA"/>
</dbReference>
<keyword evidence="11 14" id="KW-1133">Transmembrane helix</keyword>
<dbReference type="Pfam" id="PF00512">
    <property type="entry name" value="HisKA"/>
    <property type="match status" value="1"/>
</dbReference>
<dbReference type="SUPFAM" id="SSF55874">
    <property type="entry name" value="ATPase domain of HSP90 chaperone/DNA topoisomerase II/histidine kinase"/>
    <property type="match status" value="1"/>
</dbReference>
<dbReference type="Gene3D" id="6.10.340.10">
    <property type="match status" value="1"/>
</dbReference>
<dbReference type="InterPro" id="IPR036890">
    <property type="entry name" value="HATPase_C_sf"/>
</dbReference>
<dbReference type="Gene3D" id="1.10.287.130">
    <property type="match status" value="1"/>
</dbReference>
<keyword evidence="5" id="KW-0597">Phosphoprotein</keyword>
<evidence type="ECO:0000313" key="18">
    <source>
        <dbReference type="Proteomes" id="UP000265926"/>
    </source>
</evidence>
<dbReference type="CDD" id="cd00082">
    <property type="entry name" value="HisKA"/>
    <property type="match status" value="1"/>
</dbReference>
<evidence type="ECO:0000256" key="9">
    <source>
        <dbReference type="ARBA" id="ARBA00022777"/>
    </source>
</evidence>
<evidence type="ECO:0000256" key="5">
    <source>
        <dbReference type="ARBA" id="ARBA00022553"/>
    </source>
</evidence>
<evidence type="ECO:0000256" key="11">
    <source>
        <dbReference type="ARBA" id="ARBA00022989"/>
    </source>
</evidence>
<dbReference type="CDD" id="cd06225">
    <property type="entry name" value="HAMP"/>
    <property type="match status" value="1"/>
</dbReference>
<dbReference type="InterPro" id="IPR005467">
    <property type="entry name" value="His_kinase_dom"/>
</dbReference>
<dbReference type="SUPFAM" id="SSF158472">
    <property type="entry name" value="HAMP domain-like"/>
    <property type="match status" value="1"/>
</dbReference>
<evidence type="ECO:0000256" key="1">
    <source>
        <dbReference type="ARBA" id="ARBA00000085"/>
    </source>
</evidence>
<dbReference type="SMART" id="SM00387">
    <property type="entry name" value="HATPase_c"/>
    <property type="match status" value="1"/>
</dbReference>
<dbReference type="Pfam" id="PF02518">
    <property type="entry name" value="HATPase_c"/>
    <property type="match status" value="1"/>
</dbReference>
<dbReference type="InterPro" id="IPR050398">
    <property type="entry name" value="HssS/ArlS-like"/>
</dbReference>
<name>A0A399T1U1_9BACT</name>
<organism evidence="17 18">
    <name type="scientific">Maribellus luteus</name>
    <dbReference type="NCBI Taxonomy" id="2305463"/>
    <lineage>
        <taxon>Bacteria</taxon>
        <taxon>Pseudomonadati</taxon>
        <taxon>Bacteroidota</taxon>
        <taxon>Bacteroidia</taxon>
        <taxon>Marinilabiliales</taxon>
        <taxon>Prolixibacteraceae</taxon>
        <taxon>Maribellus</taxon>
    </lineage>
</organism>
<dbReference type="FunFam" id="3.30.565.10:FF:000006">
    <property type="entry name" value="Sensor histidine kinase WalK"/>
    <property type="match status" value="1"/>
</dbReference>
<dbReference type="InterPro" id="IPR004358">
    <property type="entry name" value="Sig_transdc_His_kin-like_C"/>
</dbReference>
<evidence type="ECO:0000256" key="8">
    <source>
        <dbReference type="ARBA" id="ARBA00022741"/>
    </source>
</evidence>
<evidence type="ECO:0000256" key="2">
    <source>
        <dbReference type="ARBA" id="ARBA00004651"/>
    </source>
</evidence>
<dbReference type="SUPFAM" id="SSF47384">
    <property type="entry name" value="Homodimeric domain of signal transducing histidine kinase"/>
    <property type="match status" value="1"/>
</dbReference>
<dbReference type="Pfam" id="PF00672">
    <property type="entry name" value="HAMP"/>
    <property type="match status" value="1"/>
</dbReference>
<dbReference type="GO" id="GO:0005524">
    <property type="term" value="F:ATP binding"/>
    <property type="evidence" value="ECO:0007669"/>
    <property type="project" value="UniProtKB-KW"/>
</dbReference>
<dbReference type="RefSeq" id="WP_119437694.1">
    <property type="nucleotide sequence ID" value="NZ_QWGR01000004.1"/>
</dbReference>
<dbReference type="PROSITE" id="PS50885">
    <property type="entry name" value="HAMP"/>
    <property type="match status" value="1"/>
</dbReference>
<evidence type="ECO:0000259" key="16">
    <source>
        <dbReference type="PROSITE" id="PS50885"/>
    </source>
</evidence>
<evidence type="ECO:0000256" key="6">
    <source>
        <dbReference type="ARBA" id="ARBA00022679"/>
    </source>
</evidence>
<dbReference type="PANTHER" id="PTHR45528">
    <property type="entry name" value="SENSOR HISTIDINE KINASE CPXA"/>
    <property type="match status" value="1"/>
</dbReference>
<dbReference type="InterPro" id="IPR003660">
    <property type="entry name" value="HAMP_dom"/>
</dbReference>
<comment type="subcellular location">
    <subcellularLocation>
        <location evidence="2">Cell membrane</location>
        <topology evidence="2">Multi-pass membrane protein</topology>
    </subcellularLocation>
</comment>
<evidence type="ECO:0000256" key="7">
    <source>
        <dbReference type="ARBA" id="ARBA00022692"/>
    </source>
</evidence>
<feature type="transmembrane region" description="Helical" evidence="14">
    <location>
        <begin position="190"/>
        <end position="208"/>
    </location>
</feature>
<dbReference type="PROSITE" id="PS50109">
    <property type="entry name" value="HIS_KIN"/>
    <property type="match status" value="1"/>
</dbReference>
<dbReference type="Proteomes" id="UP000265926">
    <property type="component" value="Unassembled WGS sequence"/>
</dbReference>
<proteinExistence type="predicted"/>
<keyword evidence="12" id="KW-0902">Two-component regulatory system</keyword>
<evidence type="ECO:0000256" key="13">
    <source>
        <dbReference type="ARBA" id="ARBA00023136"/>
    </source>
</evidence>
<evidence type="ECO:0000313" key="17">
    <source>
        <dbReference type="EMBL" id="RIJ48772.1"/>
    </source>
</evidence>
<dbReference type="InterPro" id="IPR036097">
    <property type="entry name" value="HisK_dim/P_sf"/>
</dbReference>
<evidence type="ECO:0000256" key="14">
    <source>
        <dbReference type="SAM" id="Phobius"/>
    </source>
</evidence>
<dbReference type="Gene3D" id="3.30.565.10">
    <property type="entry name" value="Histidine kinase-like ATPase, C-terminal domain"/>
    <property type="match status" value="1"/>
</dbReference>
<protein>
    <recommendedName>
        <fullName evidence="3">histidine kinase</fullName>
        <ecNumber evidence="3">2.7.13.3</ecNumber>
    </recommendedName>
</protein>
<gene>
    <name evidence="17" type="ORF">D1614_09610</name>
</gene>
<dbReference type="OrthoDB" id="1491460at2"/>
<evidence type="ECO:0000256" key="10">
    <source>
        <dbReference type="ARBA" id="ARBA00022840"/>
    </source>
</evidence>
<keyword evidence="4" id="KW-1003">Cell membrane</keyword>
<keyword evidence="10" id="KW-0067">ATP-binding</keyword>